<keyword evidence="2" id="KW-1185">Reference proteome</keyword>
<evidence type="ECO:0000313" key="1">
    <source>
        <dbReference type="EMBL" id="MFC1401057.1"/>
    </source>
</evidence>
<organism evidence="1 2">
    <name type="scientific">Streptacidiphilus cavernicola</name>
    <dbReference type="NCBI Taxonomy" id="3342716"/>
    <lineage>
        <taxon>Bacteria</taxon>
        <taxon>Bacillati</taxon>
        <taxon>Actinomycetota</taxon>
        <taxon>Actinomycetes</taxon>
        <taxon>Kitasatosporales</taxon>
        <taxon>Streptomycetaceae</taxon>
        <taxon>Streptacidiphilus</taxon>
    </lineage>
</organism>
<dbReference type="Pfam" id="PF18845">
    <property type="entry name" value="baeRF_family3"/>
    <property type="match status" value="1"/>
</dbReference>
<accession>A0ABV6UI02</accession>
<evidence type="ECO:0000313" key="2">
    <source>
        <dbReference type="Proteomes" id="UP001592528"/>
    </source>
</evidence>
<dbReference type="InterPro" id="IPR029064">
    <property type="entry name" value="Ribosomal_eL30-like_sf"/>
</dbReference>
<reference evidence="1 2" key="1">
    <citation type="submission" date="2024-09" db="EMBL/GenBank/DDBJ databases">
        <authorList>
            <person name="Lee S.D."/>
        </authorList>
    </citation>
    <scope>NUCLEOTIDE SEQUENCE [LARGE SCALE GENOMIC DNA]</scope>
    <source>
        <strain evidence="1 2">N1-5</strain>
    </source>
</reference>
<dbReference type="Gene3D" id="3.30.1330.30">
    <property type="match status" value="1"/>
</dbReference>
<dbReference type="RefSeq" id="WP_030252006.1">
    <property type="nucleotide sequence ID" value="NZ_JBHEZZ010000003.1"/>
</dbReference>
<dbReference type="InterPro" id="IPR041289">
    <property type="entry name" value="Bact_RF_family3"/>
</dbReference>
<dbReference type="EMBL" id="JBHEZZ010000003">
    <property type="protein sequence ID" value="MFC1401057.1"/>
    <property type="molecule type" value="Genomic_DNA"/>
</dbReference>
<proteinExistence type="predicted"/>
<sequence length="370" mass="40703">MDPVLNASVLAELRRPRRYPAVSVLVPTHRREPDNTQDPVRLRNLVAEAKERVASDPDVSRADRIDVLEQLDRAVAEVDLVHAKDGLVLFAAPGEHQVWSLGRPVPARVVLADTFVTRNLVSAHIAEQPYWVLAVAADHVSLWSGVLDRLTEHHTDGFPLTRSLEDPDSERKERIGDLPSIFRDEQTRQFLRQAGEAASPVLDANRRPLFLVGEAAALSLLAEAATGSALAAFTGAAHITQGGLAKGPGQALFKAVGPVLEAQRRRRVSDVLTALDQARSRREFAAGLDEVWQNVTQGRIASLSVEENYRTTVRDDGEHLVPADDPTHPDAREDIVDEIIERALDTGAEITFVPDDSLTRMEHMAAVLRY</sequence>
<name>A0ABV6UI02_9ACTN</name>
<gene>
    <name evidence="1" type="ORF">ACEZDJ_07135</name>
</gene>
<comment type="caution">
    <text evidence="1">The sequence shown here is derived from an EMBL/GenBank/DDBJ whole genome shotgun (WGS) entry which is preliminary data.</text>
</comment>
<protein>
    <submittedName>
        <fullName evidence="1">Chemotaxis protein</fullName>
    </submittedName>
</protein>
<dbReference type="Proteomes" id="UP001592528">
    <property type="component" value="Unassembled WGS sequence"/>
</dbReference>